<evidence type="ECO:0000313" key="1">
    <source>
        <dbReference type="EMBL" id="KAK4122001.1"/>
    </source>
</evidence>
<gene>
    <name evidence="1" type="ORF">N657DRAFT_103229</name>
</gene>
<dbReference type="AlphaFoldDB" id="A0AAN6Z1K9"/>
<dbReference type="RefSeq" id="XP_062645772.1">
    <property type="nucleotide sequence ID" value="XM_062785738.1"/>
</dbReference>
<dbReference type="Proteomes" id="UP001302602">
    <property type="component" value="Unassembled WGS sequence"/>
</dbReference>
<reference evidence="1" key="2">
    <citation type="submission" date="2023-05" db="EMBL/GenBank/DDBJ databases">
        <authorList>
            <consortium name="Lawrence Berkeley National Laboratory"/>
            <person name="Steindorff A."/>
            <person name="Hensen N."/>
            <person name="Bonometti L."/>
            <person name="Westerberg I."/>
            <person name="Brannstrom I.O."/>
            <person name="Guillou S."/>
            <person name="Cros-Aarteil S."/>
            <person name="Calhoun S."/>
            <person name="Haridas S."/>
            <person name="Kuo A."/>
            <person name="Mondo S."/>
            <person name="Pangilinan J."/>
            <person name="Riley R."/>
            <person name="Labutti K."/>
            <person name="Andreopoulos B."/>
            <person name="Lipzen A."/>
            <person name="Chen C."/>
            <person name="Yanf M."/>
            <person name="Daum C."/>
            <person name="Ng V."/>
            <person name="Clum A."/>
            <person name="Ohm R."/>
            <person name="Martin F."/>
            <person name="Silar P."/>
            <person name="Natvig D."/>
            <person name="Lalanne C."/>
            <person name="Gautier V."/>
            <person name="Ament-Velasquez S.L."/>
            <person name="Kruys A."/>
            <person name="Hutchinson M.I."/>
            <person name="Powell A.J."/>
            <person name="Barry K."/>
            <person name="Miller A.N."/>
            <person name="Grigoriev I.V."/>
            <person name="Debuchy R."/>
            <person name="Gladieux P."/>
            <person name="Thoren M.H."/>
            <person name="Johannesson H."/>
        </authorList>
    </citation>
    <scope>NUCLEOTIDE SEQUENCE</scope>
    <source>
        <strain evidence="1">CBS 731.68</strain>
    </source>
</reference>
<evidence type="ECO:0000313" key="2">
    <source>
        <dbReference type="Proteomes" id="UP001302602"/>
    </source>
</evidence>
<sequence>MPGASAEFWRQRHASLGSLATGSFVNCATSRSVGNGMERRTAVERSNLREGNRSPTASMLLLLRLFFKGKLHAMPSGRESSHHRCPVRSSFLLRCASCPALNCRLRCSPSWRTCRSFGGCQIRMLRTASAQFPKRLFAVCAWRVRYPLSDA</sequence>
<comment type="caution">
    <text evidence="1">The sequence shown here is derived from an EMBL/GenBank/DDBJ whole genome shotgun (WGS) entry which is preliminary data.</text>
</comment>
<reference evidence="1" key="1">
    <citation type="journal article" date="2023" name="Mol. Phylogenet. Evol.">
        <title>Genome-scale phylogeny and comparative genomics of the fungal order Sordariales.</title>
        <authorList>
            <person name="Hensen N."/>
            <person name="Bonometti L."/>
            <person name="Westerberg I."/>
            <person name="Brannstrom I.O."/>
            <person name="Guillou S."/>
            <person name="Cros-Aarteil S."/>
            <person name="Calhoun S."/>
            <person name="Haridas S."/>
            <person name="Kuo A."/>
            <person name="Mondo S."/>
            <person name="Pangilinan J."/>
            <person name="Riley R."/>
            <person name="LaButti K."/>
            <person name="Andreopoulos B."/>
            <person name="Lipzen A."/>
            <person name="Chen C."/>
            <person name="Yan M."/>
            <person name="Daum C."/>
            <person name="Ng V."/>
            <person name="Clum A."/>
            <person name="Steindorff A."/>
            <person name="Ohm R.A."/>
            <person name="Martin F."/>
            <person name="Silar P."/>
            <person name="Natvig D.O."/>
            <person name="Lalanne C."/>
            <person name="Gautier V."/>
            <person name="Ament-Velasquez S.L."/>
            <person name="Kruys A."/>
            <person name="Hutchinson M.I."/>
            <person name="Powell A.J."/>
            <person name="Barry K."/>
            <person name="Miller A.N."/>
            <person name="Grigoriev I.V."/>
            <person name="Debuchy R."/>
            <person name="Gladieux P."/>
            <person name="Hiltunen Thoren M."/>
            <person name="Johannesson H."/>
        </authorList>
    </citation>
    <scope>NUCLEOTIDE SEQUENCE</scope>
    <source>
        <strain evidence="1">CBS 731.68</strain>
    </source>
</reference>
<accession>A0AAN6Z1K9</accession>
<keyword evidence="2" id="KW-1185">Reference proteome</keyword>
<dbReference type="GeneID" id="87822504"/>
<organism evidence="1 2">
    <name type="scientific">Parathielavia appendiculata</name>
    <dbReference type="NCBI Taxonomy" id="2587402"/>
    <lineage>
        <taxon>Eukaryota</taxon>
        <taxon>Fungi</taxon>
        <taxon>Dikarya</taxon>
        <taxon>Ascomycota</taxon>
        <taxon>Pezizomycotina</taxon>
        <taxon>Sordariomycetes</taxon>
        <taxon>Sordariomycetidae</taxon>
        <taxon>Sordariales</taxon>
        <taxon>Chaetomiaceae</taxon>
        <taxon>Parathielavia</taxon>
    </lineage>
</organism>
<protein>
    <submittedName>
        <fullName evidence="1">Uncharacterized protein</fullName>
    </submittedName>
</protein>
<proteinExistence type="predicted"/>
<name>A0AAN6Z1K9_9PEZI</name>
<dbReference type="EMBL" id="MU853232">
    <property type="protein sequence ID" value="KAK4122001.1"/>
    <property type="molecule type" value="Genomic_DNA"/>
</dbReference>